<feature type="non-terminal residue" evidence="2">
    <location>
        <position position="1"/>
    </location>
</feature>
<dbReference type="EMBL" id="JPOX01000066">
    <property type="protein sequence ID" value="KFX41223.1"/>
    <property type="molecule type" value="Genomic_DNA"/>
</dbReference>
<accession>A0A093X7L9</accession>
<dbReference type="AlphaFoldDB" id="A0A093X7L9"/>
<evidence type="ECO:0000256" key="1">
    <source>
        <dbReference type="SAM" id="SignalP"/>
    </source>
</evidence>
<protein>
    <submittedName>
        <fullName evidence="2">Uncharacterized protein</fullName>
    </submittedName>
</protein>
<evidence type="ECO:0000313" key="2">
    <source>
        <dbReference type="EMBL" id="KFX41223.1"/>
    </source>
</evidence>
<gene>
    <name evidence="2" type="ORF">GQ26_0660130</name>
</gene>
<reference evidence="2" key="2">
    <citation type="journal article" date="2014" name="PLoS Genet.">
        <title>Signature gene expression reveals novel clues to the molecular mechanisms of dimorphic transition in Penicillium marneffei.</title>
        <authorList>
            <person name="Yang E."/>
            <person name="Wang G."/>
            <person name="Cai J."/>
            <person name="Woo P.C."/>
            <person name="Lau S.K."/>
            <person name="Yuen K.-Y."/>
            <person name="Chow W.-N."/>
            <person name="Lin X."/>
        </authorList>
    </citation>
    <scope>NUCLEOTIDE SEQUENCE</scope>
    <source>
        <strain evidence="2">PM1</strain>
    </source>
</reference>
<keyword evidence="1" id="KW-0732">Signal</keyword>
<organism evidence="2">
    <name type="scientific">Talaromyces marneffei PM1</name>
    <dbReference type="NCBI Taxonomy" id="1077442"/>
    <lineage>
        <taxon>Eukaryota</taxon>
        <taxon>Fungi</taxon>
        <taxon>Dikarya</taxon>
        <taxon>Ascomycota</taxon>
        <taxon>Pezizomycotina</taxon>
        <taxon>Eurotiomycetes</taxon>
        <taxon>Eurotiomycetidae</taxon>
        <taxon>Eurotiales</taxon>
        <taxon>Trichocomaceae</taxon>
        <taxon>Talaromyces</taxon>
        <taxon>Talaromyces sect. Talaromyces</taxon>
    </lineage>
</organism>
<reference key="1">
    <citation type="journal article" date="2014" name="PLoS Genet.">
        <title>Signature Gene Expression Reveals Novel Clues to the Molecular Mechanisms of Dimorphic Transition in Penicillium marneffei.</title>
        <authorList>
            <person name="Yang E."/>
            <person name="Wang G."/>
            <person name="Cai J."/>
            <person name="Woo P.C."/>
            <person name="Lau S.K."/>
            <person name="Yuen K.-Y."/>
            <person name="Chow W.-N."/>
            <person name="Lin X."/>
        </authorList>
    </citation>
    <scope>NUCLEOTIDE SEQUENCE [LARGE SCALE GENOMIC DNA]</scope>
    <source>
        <strain>PM1</strain>
    </source>
</reference>
<comment type="caution">
    <text evidence="2">The sequence shown here is derived from an EMBL/GenBank/DDBJ whole genome shotgun (WGS) entry which is preliminary data.</text>
</comment>
<dbReference type="HOGENOM" id="CLU_1499877_0_0_1"/>
<feature type="non-terminal residue" evidence="2">
    <location>
        <position position="180"/>
    </location>
</feature>
<name>A0A093X7L9_TALMA</name>
<proteinExistence type="predicted"/>
<feature type="chain" id="PRO_5001893488" evidence="1">
    <location>
        <begin position="22"/>
        <end position="180"/>
    </location>
</feature>
<feature type="signal peptide" evidence="1">
    <location>
        <begin position="1"/>
        <end position="21"/>
    </location>
</feature>
<sequence>CPFDYWFLYFLVHSLFRVTSQLDSLGFDKGFRATTTIWSYQIRIMPRNRTLRSNSGSGMSRSLPSDHPICDVLRLTGQLPSTPTEIDGILEKFSLSREDEVTLTVRKTMGLQYTPLEELDKTIKSFFDDGPAAASIKFAALQSAVLEGELVVDLSDRFPLMDLLIPERIPWNSCKLTTTL</sequence>